<dbReference type="Pfam" id="PF16796">
    <property type="entry name" value="Microtub_bd"/>
    <property type="match status" value="1"/>
</dbReference>
<reference evidence="5" key="1">
    <citation type="submission" date="2016-05" db="EMBL/GenBank/DDBJ databases">
        <title>Comparative genomics of biotechnologically important yeasts.</title>
        <authorList>
            <consortium name="DOE Joint Genome Institute"/>
            <person name="Riley R."/>
            <person name="Haridas S."/>
            <person name="Wolfe K.H."/>
            <person name="Lopes M.R."/>
            <person name="Hittinger C.T."/>
            <person name="Goker M."/>
            <person name="Salamov A."/>
            <person name="Wisecaver J."/>
            <person name="Long T.M."/>
            <person name="Aerts A.L."/>
            <person name="Barry K."/>
            <person name="Choi C."/>
            <person name="Clum A."/>
            <person name="Coughlan A.Y."/>
            <person name="Deshpande S."/>
            <person name="Douglass A.P."/>
            <person name="Hanson S.J."/>
            <person name="Klenk H.-P."/>
            <person name="Labutti K."/>
            <person name="Lapidus A."/>
            <person name="Lindquist E."/>
            <person name="Lipzen A."/>
            <person name="Meier-Kolthoff J.P."/>
            <person name="Ohm R.A."/>
            <person name="Otillar R.P."/>
            <person name="Pangilinan J."/>
            <person name="Peng Y."/>
            <person name="Rokas A."/>
            <person name="Rosa C.A."/>
            <person name="Scheuner C."/>
            <person name="Sibirny A.A."/>
            <person name="Slot J.C."/>
            <person name="Stielow J.B."/>
            <person name="Sun H."/>
            <person name="Kurtzman C.P."/>
            <person name="Blackwell M."/>
            <person name="Grigoriev I.V."/>
            <person name="Jeffries T.W."/>
        </authorList>
    </citation>
    <scope>NUCLEOTIDE SEQUENCE [LARGE SCALE GENOMIC DNA]</scope>
    <source>
        <strain evidence="5">NRRL Y-1933</strain>
    </source>
</reference>
<name>A0A1E4RJ59_9ASCO</name>
<evidence type="ECO:0000313" key="4">
    <source>
        <dbReference type="EMBL" id="ODV67283.1"/>
    </source>
</evidence>
<evidence type="ECO:0000256" key="1">
    <source>
        <dbReference type="SAM" id="Coils"/>
    </source>
</evidence>
<evidence type="ECO:0000256" key="2">
    <source>
        <dbReference type="SAM" id="MobiDB-lite"/>
    </source>
</evidence>
<feature type="compositionally biased region" description="Basic and acidic residues" evidence="2">
    <location>
        <begin position="113"/>
        <end position="129"/>
    </location>
</feature>
<dbReference type="Proteomes" id="UP000095085">
    <property type="component" value="Unassembled WGS sequence"/>
</dbReference>
<dbReference type="AlphaFoldDB" id="A0A1E4RJ59"/>
<dbReference type="GeneID" id="30993236"/>
<dbReference type="STRING" id="984485.A0A1E4RJ59"/>
<feature type="domain" description="Spindle pole body-associated protein Vik1/Cik1 microtubule binding" evidence="3">
    <location>
        <begin position="406"/>
        <end position="538"/>
    </location>
</feature>
<dbReference type="Gene3D" id="3.40.850.10">
    <property type="entry name" value="Kinesin motor domain"/>
    <property type="match status" value="1"/>
</dbReference>
<protein>
    <recommendedName>
        <fullName evidence="3">Spindle pole body-associated protein Vik1/Cik1 microtubule binding domain-containing protein</fullName>
    </recommendedName>
</protein>
<dbReference type="EMBL" id="KV454541">
    <property type="protein sequence ID" value="ODV67283.1"/>
    <property type="molecule type" value="Genomic_DNA"/>
</dbReference>
<evidence type="ECO:0000259" key="3">
    <source>
        <dbReference type="Pfam" id="PF16796"/>
    </source>
</evidence>
<accession>A0A1E4RJ59</accession>
<dbReference type="RefSeq" id="XP_020076350.1">
    <property type="nucleotide sequence ID" value="XM_020218686.1"/>
</dbReference>
<feature type="coiled-coil region" evidence="1">
    <location>
        <begin position="150"/>
        <end position="198"/>
    </location>
</feature>
<dbReference type="SUPFAM" id="SSF52540">
    <property type="entry name" value="P-loop containing nucleoside triphosphate hydrolases"/>
    <property type="match status" value="1"/>
</dbReference>
<proteinExistence type="predicted"/>
<keyword evidence="1" id="KW-0175">Coiled coil</keyword>
<keyword evidence="5" id="KW-1185">Reference proteome</keyword>
<organism evidence="4 5">
    <name type="scientific">Hyphopichia burtonii NRRL Y-1933</name>
    <dbReference type="NCBI Taxonomy" id="984485"/>
    <lineage>
        <taxon>Eukaryota</taxon>
        <taxon>Fungi</taxon>
        <taxon>Dikarya</taxon>
        <taxon>Ascomycota</taxon>
        <taxon>Saccharomycotina</taxon>
        <taxon>Pichiomycetes</taxon>
        <taxon>Debaryomycetaceae</taxon>
        <taxon>Hyphopichia</taxon>
    </lineage>
</organism>
<dbReference type="InterPro" id="IPR027417">
    <property type="entry name" value="P-loop_NTPase"/>
</dbReference>
<dbReference type="OrthoDB" id="4089036at2759"/>
<gene>
    <name evidence="4" type="ORF">HYPBUDRAFT_109216</name>
</gene>
<evidence type="ECO:0000313" key="5">
    <source>
        <dbReference type="Proteomes" id="UP000095085"/>
    </source>
</evidence>
<dbReference type="InterPro" id="IPR031852">
    <property type="entry name" value="Vik1/Cik1_MT-bd"/>
</dbReference>
<feature type="coiled-coil region" evidence="1">
    <location>
        <begin position="251"/>
        <end position="395"/>
    </location>
</feature>
<feature type="compositionally biased region" description="Low complexity" evidence="2">
    <location>
        <begin position="69"/>
        <end position="84"/>
    </location>
</feature>
<dbReference type="GO" id="GO:0008017">
    <property type="term" value="F:microtubule binding"/>
    <property type="evidence" value="ECO:0007669"/>
    <property type="project" value="InterPro"/>
</dbReference>
<feature type="region of interest" description="Disordered" evidence="2">
    <location>
        <begin position="1"/>
        <end position="141"/>
    </location>
</feature>
<dbReference type="InterPro" id="IPR036961">
    <property type="entry name" value="Kinesin_motor_dom_sf"/>
</dbReference>
<sequence length="677" mass="78557">MADFSRPELAISSPSGKKRRVLGEIQNTDHSFVKPMMINHGKKSLGVDHPRMDTISPKRKQSRPTGIPEPSSSSSSELVKVVSESNRRASQIPAPQVHTRKSDIHSKLASFKHRLDQGSKIIPDGKQEEGWNANESNQQNEDLSTRISLNQNLDNQAKDLQNRLYDLEQDNDDLRRLYKKLKHKILDIGAEIDILERKLRFKTDSTEKNLSNKRTLFEIDLQALKQKYDDEFNETKFQLEEEVKLSVEYKDELLSNEIESLKIEKERLQTALSDVKSEKQKRIKQENEALLKEVDDYLEVKTTQVENVASVYESRNNELETILDEVNAIQNKVKSKNQENDHLQKKIDEIEYNYNNFDDLKSQLLLNLKALETDLDEIRKENDQWELKYDDLKKIHNHSVEKIQNYNNHRRILENSIMDHEGKLRVYIKIPTSIAVSNDCEFSLNDRLFHFNKVFPNDISDHELIKEYTCLIKNTISNTNVSLILLGEQDSKSIITKTLLSSFDTFTERISSFKDKSWSFRFYLQSVRIDDNNCSDLLNSEKIISHSKFAVSLSELNSTKIEITNSIQLTQTLNNIYNSEYPIAYWINIDAQNNSKLKSFENDLIIIDLTGQTLKNQLRILSEDHIIDGPISKFVNYAYCHSKCLHISHLQSIDSDTEGLLRVFEIINATDTPYKRK</sequence>